<sequence>MSAPPLHPDIRAVVQAVDIQSPTRFALRGAVRDLTRMEVVTPSGGSREQPAEPLVRALEAELYQGFYCRPRPGGPAAGADPAEASGFIAALSRANRGRGAWEGGWVVAGVEPDGQVAVRKDGVTFWAGPAQVRTRTGAPSAAPSPGEACSVQLAKELRHLFPAYYMALGNRLPEAGPLLRLYWNLSPAAAIPYVRMVTELLNREEIPFKAKVLSHPRQYRRADAGVLYVHRTDFGRLRPILRQLYRGLGSRLHREVPMFTKPLAPGLGLAEDPGGGLSFGQSRCRVVAEGLYRCQAEGAADLDARLRVVAGVMRERGLDPLRPWLEPGSADDYARGLSP</sequence>
<dbReference type="InterPro" id="IPR040871">
    <property type="entry name" value="HopA1"/>
</dbReference>
<gene>
    <name evidence="1" type="ORF">J2Z79_002974</name>
</gene>
<protein>
    <submittedName>
        <fullName evidence="1">Uncharacterized protein</fullName>
    </submittedName>
</protein>
<evidence type="ECO:0000313" key="2">
    <source>
        <dbReference type="Proteomes" id="UP001519289"/>
    </source>
</evidence>
<organism evidence="1 2">
    <name type="scientific">Symbiobacterium terraclitae</name>
    <dbReference type="NCBI Taxonomy" id="557451"/>
    <lineage>
        <taxon>Bacteria</taxon>
        <taxon>Bacillati</taxon>
        <taxon>Bacillota</taxon>
        <taxon>Clostridia</taxon>
        <taxon>Eubacteriales</taxon>
        <taxon>Symbiobacteriaceae</taxon>
        <taxon>Symbiobacterium</taxon>
    </lineage>
</organism>
<name>A0ABS4JVF1_9FIRM</name>
<reference evidence="1 2" key="1">
    <citation type="submission" date="2021-03" db="EMBL/GenBank/DDBJ databases">
        <title>Genomic Encyclopedia of Type Strains, Phase IV (KMG-IV): sequencing the most valuable type-strain genomes for metagenomic binning, comparative biology and taxonomic classification.</title>
        <authorList>
            <person name="Goeker M."/>
        </authorList>
    </citation>
    <scope>NUCLEOTIDE SEQUENCE [LARGE SCALE GENOMIC DNA]</scope>
    <source>
        <strain evidence="1 2">DSM 27138</strain>
    </source>
</reference>
<comment type="caution">
    <text evidence="1">The sequence shown here is derived from an EMBL/GenBank/DDBJ whole genome shotgun (WGS) entry which is preliminary data.</text>
</comment>
<accession>A0ABS4JVF1</accession>
<evidence type="ECO:0000313" key="1">
    <source>
        <dbReference type="EMBL" id="MBP2019532.1"/>
    </source>
</evidence>
<dbReference type="RefSeq" id="WP_209467639.1">
    <property type="nucleotide sequence ID" value="NZ_JAGGLG010000030.1"/>
</dbReference>
<keyword evidence="2" id="KW-1185">Reference proteome</keyword>
<dbReference type="EMBL" id="JAGGLG010000030">
    <property type="protein sequence ID" value="MBP2019532.1"/>
    <property type="molecule type" value="Genomic_DNA"/>
</dbReference>
<dbReference type="Pfam" id="PF17914">
    <property type="entry name" value="HopA1"/>
    <property type="match status" value="1"/>
</dbReference>
<proteinExistence type="predicted"/>
<dbReference type="Proteomes" id="UP001519289">
    <property type="component" value="Unassembled WGS sequence"/>
</dbReference>